<name>A0A7S2RYF0_9STRA</name>
<organism evidence="2">
    <name type="scientific">Mucochytrium quahogii</name>
    <dbReference type="NCBI Taxonomy" id="96639"/>
    <lineage>
        <taxon>Eukaryota</taxon>
        <taxon>Sar</taxon>
        <taxon>Stramenopiles</taxon>
        <taxon>Bigyra</taxon>
        <taxon>Labyrinthulomycetes</taxon>
        <taxon>Thraustochytrida</taxon>
        <taxon>Thraustochytriidae</taxon>
        <taxon>Mucochytrium</taxon>
    </lineage>
</organism>
<dbReference type="EMBL" id="HBHK01013235">
    <property type="protein sequence ID" value="CAD9684122.1"/>
    <property type="molecule type" value="Transcribed_RNA"/>
</dbReference>
<evidence type="ECO:0000313" key="2">
    <source>
        <dbReference type="EMBL" id="CAD9684122.1"/>
    </source>
</evidence>
<evidence type="ECO:0000256" key="1">
    <source>
        <dbReference type="SAM" id="MobiDB-lite"/>
    </source>
</evidence>
<reference evidence="2" key="1">
    <citation type="submission" date="2021-01" db="EMBL/GenBank/DDBJ databases">
        <authorList>
            <person name="Corre E."/>
            <person name="Pelletier E."/>
            <person name="Niang G."/>
            <person name="Scheremetjew M."/>
            <person name="Finn R."/>
            <person name="Kale V."/>
            <person name="Holt S."/>
            <person name="Cochrane G."/>
            <person name="Meng A."/>
            <person name="Brown T."/>
            <person name="Cohen L."/>
        </authorList>
    </citation>
    <scope>NUCLEOTIDE SEQUENCE</scope>
    <source>
        <strain evidence="2">NY070348D</strain>
    </source>
</reference>
<feature type="region of interest" description="Disordered" evidence="1">
    <location>
        <begin position="278"/>
        <end position="302"/>
    </location>
</feature>
<proteinExistence type="predicted"/>
<feature type="compositionally biased region" description="Basic and acidic residues" evidence="1">
    <location>
        <begin position="280"/>
        <end position="294"/>
    </location>
</feature>
<sequence>MQITMFQTFYTQNGQQMLFQGQMPIQQSQGWPVPTVAAPPIPQQRARKRRNLCLCEQLNCSSNGCRELEEQMGEEHWLNGSSFQLPPKGSRRCGMDIRARWLELLGVTEDMLEHNSLLKPEIRWSHFPEHFFKQEESSVPGRPRRRRLKYVVEPMHGMEDKDIIKSGKYRGMAIPLPIVNCKQALGKQQPAAFIYSTPTSPPMSTNNGLPDSMKRKYEPQEFSNAKRFQSMVPTTQQDNVACESSLAELEGVRVAQQQIRDLLSEIKSLRNEVTMLRQGAENEKARQESSRNENPEEAPDLSMICRFLDDDADQGKSTST</sequence>
<accession>A0A7S2RYF0</accession>
<dbReference type="AlphaFoldDB" id="A0A7S2RYF0"/>
<protein>
    <submittedName>
        <fullName evidence="2">Uncharacterized protein</fullName>
    </submittedName>
</protein>
<gene>
    <name evidence="2" type="ORF">QSP1433_LOCUS8322</name>
</gene>